<reference evidence="1" key="1">
    <citation type="submission" date="2019-04" db="EMBL/GenBank/DDBJ databases">
        <title>Microbes associate with the intestines of laboratory mice.</title>
        <authorList>
            <person name="Navarre W."/>
            <person name="Wong E."/>
            <person name="Huang K."/>
            <person name="Tropini C."/>
            <person name="Ng K."/>
            <person name="Yu B."/>
        </authorList>
    </citation>
    <scope>NUCLEOTIDE SEQUENCE</scope>
    <source>
        <strain evidence="1">NM73_A23</strain>
    </source>
</reference>
<sequence length="433" mass="50309">MNFNSGNSNNNNKYNTNVVRPAVAHPTKAWLRLRESLQEAYEDCCRGKTSSQQFQDYIPIANEDLDLLTTELIERTYKPGTSTCFLVRFPKLREVFAAAFRDRIIHHWICVQLVPHFEELNENIGNVTHNCRVGFGTKSAVDGVFEAIKEVTFDYGMEAYLFRGDLVGFFMSLPQRRMCDNLIDFAQAEYHGDFKNLLIWLLDVVVMHRPESNCVFNSDPKDWAGLAHNKSLFRTGEGRGAPIGNLTTQLFANFYMADFDVFMVDCVKKLRARGIRAAYHRFVDDFILACNDKEALKWLIHAAEIKIKSMDLVIHKDKRYFQPASHGVLFVGTYIKNGRLYLSNRTIGRFTDKAKEIAEFMKQPAKEITSADLDRILATLNSYLGFCKYRQTYRIRRKAMQPLIYSQEFKRYFKINRNVSKVTLRKQWKTIIR</sequence>
<keyword evidence="1" id="KW-0808">Transferase</keyword>
<keyword evidence="1" id="KW-0695">RNA-directed DNA polymerase</keyword>
<name>A0AC61QR43_9BACT</name>
<keyword evidence="2" id="KW-1185">Reference proteome</keyword>
<dbReference type="Proteomes" id="UP000308886">
    <property type="component" value="Unassembled WGS sequence"/>
</dbReference>
<keyword evidence="1" id="KW-0548">Nucleotidyltransferase</keyword>
<dbReference type="EMBL" id="SRZC01000007">
    <property type="protein sequence ID" value="TGX82776.1"/>
    <property type="molecule type" value="Genomic_DNA"/>
</dbReference>
<evidence type="ECO:0000313" key="2">
    <source>
        <dbReference type="Proteomes" id="UP000308886"/>
    </source>
</evidence>
<proteinExistence type="predicted"/>
<gene>
    <name evidence="1" type="ORF">E5358_05410</name>
</gene>
<accession>A0AC61QR43</accession>
<organism evidence="1 2">
    <name type="scientific">Palleniella muris</name>
    <dbReference type="NCBI Taxonomy" id="3038145"/>
    <lineage>
        <taxon>Bacteria</taxon>
        <taxon>Pseudomonadati</taxon>
        <taxon>Bacteroidota</taxon>
        <taxon>Bacteroidia</taxon>
        <taxon>Bacteroidales</taxon>
        <taxon>Prevotellaceae</taxon>
        <taxon>Palleniella</taxon>
    </lineage>
</organism>
<evidence type="ECO:0000313" key="1">
    <source>
        <dbReference type="EMBL" id="TGX82776.1"/>
    </source>
</evidence>
<comment type="caution">
    <text evidence="1">The sequence shown here is derived from an EMBL/GenBank/DDBJ whole genome shotgun (WGS) entry which is preliminary data.</text>
</comment>
<protein>
    <submittedName>
        <fullName evidence="1">RNA-directed DNA polymerase</fullName>
    </submittedName>
</protein>